<dbReference type="CDD" id="cd03022">
    <property type="entry name" value="DsbA_HCCA_Iso"/>
    <property type="match status" value="1"/>
</dbReference>
<comment type="caution">
    <text evidence="4">The sequence shown here is derived from an EMBL/GenBank/DDBJ whole genome shotgun (WGS) entry which is preliminary data.</text>
</comment>
<dbReference type="InterPro" id="IPR036249">
    <property type="entry name" value="Thioredoxin-like_sf"/>
</dbReference>
<dbReference type="SUPFAM" id="SSF52833">
    <property type="entry name" value="Thioredoxin-like"/>
    <property type="match status" value="1"/>
</dbReference>
<evidence type="ECO:0000256" key="1">
    <source>
        <dbReference type="PIRNR" id="PIRNR006386"/>
    </source>
</evidence>
<dbReference type="GO" id="GO:0004602">
    <property type="term" value="F:glutathione peroxidase activity"/>
    <property type="evidence" value="ECO:0007669"/>
    <property type="project" value="TreeGrafter"/>
</dbReference>
<dbReference type="EMBL" id="JABBNT010000007">
    <property type="protein sequence ID" value="NMM46640.1"/>
    <property type="molecule type" value="Genomic_DNA"/>
</dbReference>
<keyword evidence="1 4" id="KW-0413">Isomerase</keyword>
<evidence type="ECO:0000259" key="3">
    <source>
        <dbReference type="Pfam" id="PF01323"/>
    </source>
</evidence>
<sequence length="200" mass="22320">MTDPIDFYFEFSSPYGYFASERIAALADKHDRAVSWKPFLLGAAFKREGTQSLVSYPLKGPYSKRDIERTAGYLGLPFVWPPGFPILTVHAARATLWTQENAPDRAVDLIHALYRRLFADGVDIGHAGDVVAVAEDVGLDPIAVESGMKSDDIKARLRTETDAALDRGVFGSPFFIVDEERFWGADRMDMLDAWLTRGGW</sequence>
<dbReference type="GO" id="GO:0018845">
    <property type="term" value="F:2-hydroxychromene-2-carboxylate isomerase activity"/>
    <property type="evidence" value="ECO:0007669"/>
    <property type="project" value="UniProtKB-UniRule"/>
</dbReference>
<gene>
    <name evidence="4" type="ORF">HH303_19270</name>
</gene>
<name>A0A7Y0HG80_9PROT</name>
<dbReference type="PANTHER" id="PTHR42943">
    <property type="entry name" value="GLUTATHIONE S-TRANSFERASE KAPPA"/>
    <property type="match status" value="1"/>
</dbReference>
<proteinExistence type="inferred from homology"/>
<organism evidence="4 5">
    <name type="scientific">Pacificispira spongiicola</name>
    <dbReference type="NCBI Taxonomy" id="2729598"/>
    <lineage>
        <taxon>Bacteria</taxon>
        <taxon>Pseudomonadati</taxon>
        <taxon>Pseudomonadota</taxon>
        <taxon>Alphaproteobacteria</taxon>
        <taxon>Rhodospirillales</taxon>
        <taxon>Rhodospirillaceae</taxon>
        <taxon>Pacificispira</taxon>
    </lineage>
</organism>
<dbReference type="PIRSF" id="PIRSF006386">
    <property type="entry name" value="HCCAis_GSTk"/>
    <property type="match status" value="1"/>
</dbReference>
<evidence type="ECO:0000313" key="5">
    <source>
        <dbReference type="Proteomes" id="UP000539372"/>
    </source>
</evidence>
<dbReference type="InterPro" id="IPR001853">
    <property type="entry name" value="DSBA-like_thioredoxin_dom"/>
</dbReference>
<dbReference type="GO" id="GO:0006749">
    <property type="term" value="P:glutathione metabolic process"/>
    <property type="evidence" value="ECO:0007669"/>
    <property type="project" value="TreeGrafter"/>
</dbReference>
<comment type="catalytic activity">
    <reaction evidence="1">
        <text>2-hydroxychromene-2-carboxylate = (3E)-4-(2-hydroxyphenyl)-2-oxobut-3-enoate</text>
        <dbReference type="Rhea" id="RHEA:27401"/>
        <dbReference type="ChEBI" id="CHEBI:59350"/>
        <dbReference type="ChEBI" id="CHEBI:59353"/>
        <dbReference type="EC" id="5.99.1.4"/>
    </reaction>
</comment>
<comment type="similarity">
    <text evidence="1">Belongs to the GST superfamily. NadH family.</text>
</comment>
<dbReference type="EC" id="5.99.1.4" evidence="1"/>
<dbReference type="PANTHER" id="PTHR42943:SF2">
    <property type="entry name" value="GLUTATHIONE S-TRANSFERASE KAPPA 1"/>
    <property type="match status" value="1"/>
</dbReference>
<dbReference type="Gene3D" id="3.40.30.10">
    <property type="entry name" value="Glutaredoxin"/>
    <property type="match status" value="1"/>
</dbReference>
<dbReference type="Proteomes" id="UP000539372">
    <property type="component" value="Unassembled WGS sequence"/>
</dbReference>
<dbReference type="GO" id="GO:0004364">
    <property type="term" value="F:glutathione transferase activity"/>
    <property type="evidence" value="ECO:0007669"/>
    <property type="project" value="TreeGrafter"/>
</dbReference>
<keyword evidence="5" id="KW-1185">Reference proteome</keyword>
<dbReference type="GO" id="GO:1901170">
    <property type="term" value="P:naphthalene catabolic process"/>
    <property type="evidence" value="ECO:0007669"/>
    <property type="project" value="InterPro"/>
</dbReference>
<evidence type="ECO:0000256" key="2">
    <source>
        <dbReference type="PIRSR" id="PIRSR006386-1"/>
    </source>
</evidence>
<dbReference type="Pfam" id="PF01323">
    <property type="entry name" value="DSBA"/>
    <property type="match status" value="1"/>
</dbReference>
<feature type="domain" description="DSBA-like thioredoxin" evidence="3">
    <location>
        <begin position="5"/>
        <end position="192"/>
    </location>
</feature>
<dbReference type="InterPro" id="IPR014440">
    <property type="entry name" value="HCCAis_GSTk"/>
</dbReference>
<dbReference type="AlphaFoldDB" id="A0A7Y0HG80"/>
<feature type="active site" description="Nucleophile" evidence="2">
    <location>
        <position position="13"/>
    </location>
</feature>
<dbReference type="RefSeq" id="WP_169627035.1">
    <property type="nucleotide sequence ID" value="NZ_JABBNT010000007.1"/>
</dbReference>
<evidence type="ECO:0000313" key="4">
    <source>
        <dbReference type="EMBL" id="NMM46640.1"/>
    </source>
</evidence>
<protein>
    <recommendedName>
        <fullName evidence="1">2-hydroxychromene-2-carboxylate isomerase</fullName>
        <ecNumber evidence="1">5.99.1.4</ecNumber>
    </recommendedName>
</protein>
<accession>A0A7Y0HG80</accession>
<dbReference type="InterPro" id="IPR044087">
    <property type="entry name" value="NahD-like"/>
</dbReference>
<dbReference type="InterPro" id="IPR051924">
    <property type="entry name" value="GST_Kappa/NadH"/>
</dbReference>
<reference evidence="4 5" key="1">
    <citation type="submission" date="2020-04" db="EMBL/GenBank/DDBJ databases">
        <title>Rhodospirillaceae bacterium KN72 isolated from deep sea.</title>
        <authorList>
            <person name="Zhang D.-C."/>
        </authorList>
    </citation>
    <scope>NUCLEOTIDE SEQUENCE [LARGE SCALE GENOMIC DNA]</scope>
    <source>
        <strain evidence="4 5">KN72</strain>
    </source>
</reference>